<dbReference type="CDD" id="cd11555">
    <property type="entry name" value="SLC-NCS1sbd_u1"/>
    <property type="match status" value="1"/>
</dbReference>
<dbReference type="InterPro" id="IPR001248">
    <property type="entry name" value="Pur-cyt_permease"/>
</dbReference>
<keyword evidence="3 6" id="KW-0812">Transmembrane</keyword>
<organism evidence="7 8">
    <name type="scientific">Galactobacter caseinivorans</name>
    <dbReference type="NCBI Taxonomy" id="2676123"/>
    <lineage>
        <taxon>Bacteria</taxon>
        <taxon>Bacillati</taxon>
        <taxon>Actinomycetota</taxon>
        <taxon>Actinomycetes</taxon>
        <taxon>Micrococcales</taxon>
        <taxon>Micrococcaceae</taxon>
        <taxon>Galactobacter</taxon>
    </lineage>
</organism>
<feature type="transmembrane region" description="Helical" evidence="6">
    <location>
        <begin position="365"/>
        <end position="383"/>
    </location>
</feature>
<evidence type="ECO:0000256" key="3">
    <source>
        <dbReference type="ARBA" id="ARBA00022692"/>
    </source>
</evidence>
<feature type="transmembrane region" description="Helical" evidence="6">
    <location>
        <begin position="68"/>
        <end position="99"/>
    </location>
</feature>
<feature type="transmembrane region" description="Helical" evidence="6">
    <location>
        <begin position="434"/>
        <end position="459"/>
    </location>
</feature>
<sequence>MPSPDETLHPAPAAGISAQHLGDANNPYELSPSLYNKDLAPTTREGRTWSSYSIFTLWANDVHSLGNYAFAIGLFALGLSAGQILLALIIGAVLLFGLLNLSGFMGEKTGVPFPVMSRIAFGIRGAQIPALIRGAVAIAWFGIQTYLAAMVLKVMVLAVAPGAVSLDSGKVLGLSPLGWICFVALWLVQLVIVSYGMEMIRKYEAFAGPVILVTFAALAIWVFMQAGGSISLVNDKVPAASWVDTLGSASLWVAIYGTFVLNFCDFTRGAKSKKSIVRGNFIGIPVNMAFFGLIVVVLAGGSFKINGATITSPSDVVAAIPNTPLLLLASLSLLILTIAVNLMANFVAPVYALTNLFPKKLNFRSAAIISGVIGLVILPWNLYDSPAVITYFLGGLGALLGPLFGIIMADYWIIRRTHVHVQDLYRIHPDGTYFFSRGVNFRAVGALAISSAGALLLAFSPTFAVVHAFAWFIGCALGAVVYLVMAKRPTALVDQDGEAIAVRPTH</sequence>
<feature type="transmembrane region" description="Helical" evidence="6">
    <location>
        <begin position="246"/>
        <end position="264"/>
    </location>
</feature>
<dbReference type="AlphaFoldDB" id="A0A496PJ08"/>
<feature type="transmembrane region" description="Helical" evidence="6">
    <location>
        <begin position="465"/>
        <end position="485"/>
    </location>
</feature>
<accession>A0A496PJ08</accession>
<keyword evidence="5 6" id="KW-0472">Membrane</keyword>
<proteinExistence type="inferred from homology"/>
<dbReference type="GO" id="GO:0005886">
    <property type="term" value="C:plasma membrane"/>
    <property type="evidence" value="ECO:0007669"/>
    <property type="project" value="TreeGrafter"/>
</dbReference>
<comment type="subcellular location">
    <subcellularLocation>
        <location evidence="1">Membrane</location>
        <topology evidence="1">Multi-pass membrane protein</topology>
    </subcellularLocation>
</comment>
<evidence type="ECO:0000256" key="6">
    <source>
        <dbReference type="SAM" id="Phobius"/>
    </source>
</evidence>
<evidence type="ECO:0000313" key="8">
    <source>
        <dbReference type="Proteomes" id="UP000273119"/>
    </source>
</evidence>
<gene>
    <name evidence="7" type="ORF">DWQ67_08395</name>
</gene>
<evidence type="ECO:0000256" key="1">
    <source>
        <dbReference type="ARBA" id="ARBA00004141"/>
    </source>
</evidence>
<dbReference type="EMBL" id="QQXL01000004">
    <property type="protein sequence ID" value="RKW70483.1"/>
    <property type="molecule type" value="Genomic_DNA"/>
</dbReference>
<dbReference type="Pfam" id="PF02133">
    <property type="entry name" value="Transp_cyt_pur"/>
    <property type="match status" value="1"/>
</dbReference>
<dbReference type="Proteomes" id="UP000273119">
    <property type="component" value="Unassembled WGS sequence"/>
</dbReference>
<feature type="transmembrane region" description="Helical" evidence="6">
    <location>
        <begin position="205"/>
        <end position="226"/>
    </location>
</feature>
<comment type="caution">
    <text evidence="7">The sequence shown here is derived from an EMBL/GenBank/DDBJ whole genome shotgun (WGS) entry which is preliminary data.</text>
</comment>
<reference evidence="7 8" key="1">
    <citation type="submission" date="2018-07" db="EMBL/GenBank/DDBJ databases">
        <title>Arthrobacter sp. nov., isolated from raw cow's milk with high bacterial count.</title>
        <authorList>
            <person name="Hahne J."/>
            <person name="Isele D."/>
            <person name="Lipski A."/>
        </authorList>
    </citation>
    <scope>NUCLEOTIDE SEQUENCE [LARGE SCALE GENOMIC DNA]</scope>
    <source>
        <strain evidence="7 8">JZ R-183</strain>
    </source>
</reference>
<feature type="transmembrane region" description="Helical" evidence="6">
    <location>
        <begin position="284"/>
        <end position="305"/>
    </location>
</feature>
<dbReference type="InterPro" id="IPR045225">
    <property type="entry name" value="Uracil/uridine/allantoin_perm"/>
</dbReference>
<comment type="similarity">
    <text evidence="2">Belongs to the purine-cytosine permease (2.A.39) family.</text>
</comment>
<dbReference type="PANTHER" id="PTHR30618">
    <property type="entry name" value="NCS1 FAMILY PURINE/PYRIMIDINE TRANSPORTER"/>
    <property type="match status" value="1"/>
</dbReference>
<dbReference type="Gene3D" id="1.10.4160.10">
    <property type="entry name" value="Hydantoin permease"/>
    <property type="match status" value="1"/>
</dbReference>
<keyword evidence="8" id="KW-1185">Reference proteome</keyword>
<feature type="transmembrane region" description="Helical" evidence="6">
    <location>
        <begin position="325"/>
        <end position="353"/>
    </location>
</feature>
<evidence type="ECO:0000256" key="4">
    <source>
        <dbReference type="ARBA" id="ARBA00022989"/>
    </source>
</evidence>
<evidence type="ECO:0000313" key="7">
    <source>
        <dbReference type="EMBL" id="RKW70483.1"/>
    </source>
</evidence>
<name>A0A496PJ08_9MICC</name>
<dbReference type="RefSeq" id="WP_121485134.1">
    <property type="nucleotide sequence ID" value="NZ_QQXL01000004.1"/>
</dbReference>
<feature type="transmembrane region" description="Helical" evidence="6">
    <location>
        <begin position="389"/>
        <end position="413"/>
    </location>
</feature>
<protein>
    <submittedName>
        <fullName evidence="7">NCS1 family nucleobase:cation symporter-1</fullName>
    </submittedName>
</protein>
<feature type="transmembrane region" description="Helical" evidence="6">
    <location>
        <begin position="171"/>
        <end position="193"/>
    </location>
</feature>
<keyword evidence="4 6" id="KW-1133">Transmembrane helix</keyword>
<evidence type="ECO:0000256" key="2">
    <source>
        <dbReference type="ARBA" id="ARBA00008974"/>
    </source>
</evidence>
<evidence type="ECO:0000256" key="5">
    <source>
        <dbReference type="ARBA" id="ARBA00023136"/>
    </source>
</evidence>
<feature type="transmembrane region" description="Helical" evidence="6">
    <location>
        <begin position="134"/>
        <end position="159"/>
    </location>
</feature>
<dbReference type="GO" id="GO:0015205">
    <property type="term" value="F:nucleobase transmembrane transporter activity"/>
    <property type="evidence" value="ECO:0007669"/>
    <property type="project" value="TreeGrafter"/>
</dbReference>
<dbReference type="PANTHER" id="PTHR30618:SF6">
    <property type="entry name" value="NCS1 FAMILY NUCLEOBASE:CATION SYMPORTER-1"/>
    <property type="match status" value="1"/>
</dbReference>